<reference evidence="1 2" key="1">
    <citation type="submission" date="2024-02" db="EMBL/GenBank/DDBJ databases">
        <title>Expansion and revision of Xanthobacter and proposal of Roseixanthobacter gen. nov.</title>
        <authorList>
            <person name="Soltysiak M.P.M."/>
            <person name="Jalihal A."/>
            <person name="Ory A."/>
            <person name="Chrisophersen C."/>
            <person name="Lee A.D."/>
            <person name="Boulton J."/>
            <person name="Springer M."/>
        </authorList>
    </citation>
    <scope>NUCLEOTIDE SEQUENCE [LARGE SCALE GENOMIC DNA]</scope>
    <source>
        <strain evidence="1 2">23A</strain>
    </source>
</reference>
<dbReference type="Proteomes" id="UP001604002">
    <property type="component" value="Unassembled WGS sequence"/>
</dbReference>
<proteinExistence type="predicted"/>
<dbReference type="RefSeq" id="WP_393990811.1">
    <property type="nucleotide sequence ID" value="NZ_JBAFVH010000001.1"/>
</dbReference>
<keyword evidence="2" id="KW-1185">Reference proteome</keyword>
<accession>A0ABW6ZPS7</accession>
<gene>
    <name evidence="1" type="ORF">V5F32_00940</name>
</gene>
<protein>
    <recommendedName>
        <fullName evidence="3">Lipoprotein</fullName>
    </recommendedName>
</protein>
<sequence>MAVSASQKRLAEVDVCRTLFIAVAACVVSSCALASPKDAERIVLLRAQAEVVFPVGSLAAKRKVNIAINDLVDEMSPRGSFDGCSRASSALRGYAYVLDGSRPSPLMLESTRKHLVETIADCRAEK</sequence>
<evidence type="ECO:0000313" key="2">
    <source>
        <dbReference type="Proteomes" id="UP001604002"/>
    </source>
</evidence>
<evidence type="ECO:0008006" key="3">
    <source>
        <dbReference type="Google" id="ProtNLM"/>
    </source>
</evidence>
<comment type="caution">
    <text evidence="1">The sequence shown here is derived from an EMBL/GenBank/DDBJ whole genome shotgun (WGS) entry which is preliminary data.</text>
</comment>
<dbReference type="EMBL" id="JBAFVH010000001">
    <property type="protein sequence ID" value="MFG1370723.1"/>
    <property type="molecule type" value="Genomic_DNA"/>
</dbReference>
<name>A0ABW6ZPS7_9HYPH</name>
<organism evidence="1 2">
    <name type="scientific">Xanthobacter oligotrophicus</name>
    <dbReference type="NCBI Taxonomy" id="2607286"/>
    <lineage>
        <taxon>Bacteria</taxon>
        <taxon>Pseudomonadati</taxon>
        <taxon>Pseudomonadota</taxon>
        <taxon>Alphaproteobacteria</taxon>
        <taxon>Hyphomicrobiales</taxon>
        <taxon>Xanthobacteraceae</taxon>
        <taxon>Xanthobacter</taxon>
    </lineage>
</organism>
<evidence type="ECO:0000313" key="1">
    <source>
        <dbReference type="EMBL" id="MFG1370723.1"/>
    </source>
</evidence>